<proteinExistence type="predicted"/>
<evidence type="ECO:0000313" key="3">
    <source>
        <dbReference type="Proteomes" id="UP000693970"/>
    </source>
</evidence>
<dbReference type="EMBL" id="JAGRRH010000014">
    <property type="protein sequence ID" value="KAG7358776.1"/>
    <property type="molecule type" value="Genomic_DNA"/>
</dbReference>
<comment type="caution">
    <text evidence="2">The sequence shown here is derived from an EMBL/GenBank/DDBJ whole genome shotgun (WGS) entry which is preliminary data.</text>
</comment>
<gene>
    <name evidence="2" type="ORF">IV203_015365</name>
</gene>
<feature type="region of interest" description="Disordered" evidence="1">
    <location>
        <begin position="310"/>
        <end position="401"/>
    </location>
</feature>
<feature type="region of interest" description="Disordered" evidence="1">
    <location>
        <begin position="475"/>
        <end position="501"/>
    </location>
</feature>
<reference evidence="2" key="1">
    <citation type="journal article" date="2021" name="Sci. Rep.">
        <title>Diploid genomic architecture of Nitzschia inconspicua, an elite biomass production diatom.</title>
        <authorList>
            <person name="Oliver A."/>
            <person name="Podell S."/>
            <person name="Pinowska A."/>
            <person name="Traller J.C."/>
            <person name="Smith S.R."/>
            <person name="McClure R."/>
            <person name="Beliaev A."/>
            <person name="Bohutskyi P."/>
            <person name="Hill E.A."/>
            <person name="Rabines A."/>
            <person name="Zheng H."/>
            <person name="Allen L.Z."/>
            <person name="Kuo A."/>
            <person name="Grigoriev I.V."/>
            <person name="Allen A.E."/>
            <person name="Hazlebeck D."/>
            <person name="Allen E.E."/>
        </authorList>
    </citation>
    <scope>NUCLEOTIDE SEQUENCE</scope>
    <source>
        <strain evidence="2">Hildebrandi</strain>
    </source>
</reference>
<feature type="region of interest" description="Disordered" evidence="1">
    <location>
        <begin position="1"/>
        <end position="33"/>
    </location>
</feature>
<dbReference type="AlphaFoldDB" id="A0A9K3LCI4"/>
<feature type="compositionally biased region" description="Acidic residues" evidence="1">
    <location>
        <begin position="310"/>
        <end position="345"/>
    </location>
</feature>
<sequence length="632" mass="67860">MFRRGKKKAAGSTTADTEGSTTSFSSSADPQLQDKAQEVMKDNLELMKDIVMKIREDPEFAKNIYSNCPRLQHLLTQYPDLRPIFENPKLVRINFEQVYRDAGGVLPEDEEKSKKKSWLIWFVNSPIFKVLKLALFVKKLVGCIAGGGFAFVSGCLIGCCCEDALEELENPDGDADFDMCIDPTQEALNKAADHMENPEVQEQMQRLLEDPDNLLEAIENDNELRALRDSNPLCGELMSDPDTLRVLTDPDNLRALGEAPSLIEADFVDPDSFVPEVDLDVETGDGDFDATDGGYDDLDAAEMEVDADFDEFDDDGVDEANGDDDDLEADEEDEEGWWDDVELEEQEKGNNAGDNTGDRTGDNSGDRSGNNQNDANKGGNKSRSQAKGRTRQQQQQGDSAGMRGIMASIGVAATDIIAAQIVSNIFGDGILPGGLSGGGGGADLDVDNGLGNVAEEAEGMINDDVANVVKDTHDEVATANNGQDKKGSDLDMEKDDDGKKKTGAVAVGAGVAGAEAGGAMAAGGTNRGFAGANNEEETGDGFNDEEEAEEEPTKKNRFFGVVKNLGSAISTAVKEHVAGAILGDDLGEDLVGRLEERGNGENDDEEKGTAETKGDDEEEKSKTRGFFGRGKR</sequence>
<feature type="region of interest" description="Disordered" evidence="1">
    <location>
        <begin position="525"/>
        <end position="555"/>
    </location>
</feature>
<keyword evidence="3" id="KW-1185">Reference proteome</keyword>
<reference evidence="2" key="2">
    <citation type="submission" date="2021-04" db="EMBL/GenBank/DDBJ databases">
        <authorList>
            <person name="Podell S."/>
        </authorList>
    </citation>
    <scope>NUCLEOTIDE SEQUENCE</scope>
    <source>
        <strain evidence="2">Hildebrandi</strain>
    </source>
</reference>
<feature type="region of interest" description="Disordered" evidence="1">
    <location>
        <begin position="592"/>
        <end position="632"/>
    </location>
</feature>
<protein>
    <submittedName>
        <fullName evidence="2">Uncharacterized protein</fullName>
    </submittedName>
</protein>
<accession>A0A9K3LCI4</accession>
<dbReference type="OrthoDB" id="267397at2759"/>
<feature type="compositionally biased region" description="Basic and acidic residues" evidence="1">
    <location>
        <begin position="483"/>
        <end position="500"/>
    </location>
</feature>
<feature type="compositionally biased region" description="Polar residues" evidence="1">
    <location>
        <begin position="366"/>
        <end position="383"/>
    </location>
</feature>
<evidence type="ECO:0000256" key="1">
    <source>
        <dbReference type="SAM" id="MobiDB-lite"/>
    </source>
</evidence>
<organism evidence="2 3">
    <name type="scientific">Nitzschia inconspicua</name>
    <dbReference type="NCBI Taxonomy" id="303405"/>
    <lineage>
        <taxon>Eukaryota</taxon>
        <taxon>Sar</taxon>
        <taxon>Stramenopiles</taxon>
        <taxon>Ochrophyta</taxon>
        <taxon>Bacillariophyta</taxon>
        <taxon>Bacillariophyceae</taxon>
        <taxon>Bacillariophycidae</taxon>
        <taxon>Bacillariales</taxon>
        <taxon>Bacillariaceae</taxon>
        <taxon>Nitzschia</taxon>
    </lineage>
</organism>
<feature type="compositionally biased region" description="Polar residues" evidence="1">
    <location>
        <begin position="11"/>
        <end position="30"/>
    </location>
</feature>
<dbReference type="Proteomes" id="UP000693970">
    <property type="component" value="Unassembled WGS sequence"/>
</dbReference>
<evidence type="ECO:0000313" key="2">
    <source>
        <dbReference type="EMBL" id="KAG7358776.1"/>
    </source>
</evidence>
<feature type="compositionally biased region" description="Acidic residues" evidence="1">
    <location>
        <begin position="534"/>
        <end position="550"/>
    </location>
</feature>
<name>A0A9K3LCI4_9STRA</name>
<feature type="compositionally biased region" description="Basic and acidic residues" evidence="1">
    <location>
        <begin position="356"/>
        <end position="365"/>
    </location>
</feature>